<reference evidence="2 4" key="1">
    <citation type="submission" date="2015-09" db="EMBL/GenBank/DDBJ databases">
        <title>Genome announcement of multiple Pseudomonas syringae strains.</title>
        <authorList>
            <person name="Thakur S."/>
            <person name="Wang P.W."/>
            <person name="Gong Y."/>
            <person name="Weir B.S."/>
            <person name="Guttman D.S."/>
        </authorList>
    </citation>
    <scope>NUCLEOTIDE SEQUENCE [LARGE SCALE GENOMIC DNA]</scope>
    <source>
        <strain evidence="2 4">ICMP2823</strain>
    </source>
</reference>
<name>A0A0P9KZY5_PSECA</name>
<feature type="non-terminal residue" evidence="2">
    <location>
        <position position="1"/>
    </location>
</feature>
<organism evidence="2 4">
    <name type="scientific">Pseudomonas cannabina</name>
    <dbReference type="NCBI Taxonomy" id="86840"/>
    <lineage>
        <taxon>Bacteria</taxon>
        <taxon>Pseudomonadati</taxon>
        <taxon>Pseudomonadota</taxon>
        <taxon>Gammaproteobacteria</taxon>
        <taxon>Pseudomonadales</taxon>
        <taxon>Pseudomonadaceae</taxon>
        <taxon>Pseudomonas</taxon>
    </lineage>
</organism>
<comment type="caution">
    <text evidence="2">The sequence shown here is derived from an EMBL/GenBank/DDBJ whole genome shotgun (WGS) entry which is preliminary data.</text>
</comment>
<dbReference type="PATRIC" id="fig|86840.3.peg.5242"/>
<dbReference type="RefSeq" id="WP_235810199.1">
    <property type="nucleotide sequence ID" value="NZ_LJPX01000675.1"/>
</dbReference>
<evidence type="ECO:0000313" key="4">
    <source>
        <dbReference type="Proteomes" id="UP000050564"/>
    </source>
</evidence>
<gene>
    <name evidence="2" type="ORF">ALO81_03604</name>
    <name evidence="3" type="ORF">ALQ64_03982</name>
</gene>
<dbReference type="CDD" id="cd02440">
    <property type="entry name" value="AdoMet_MTases"/>
    <property type="match status" value="1"/>
</dbReference>
<dbReference type="Proteomes" id="UP000050564">
    <property type="component" value="Unassembled WGS sequence"/>
</dbReference>
<evidence type="ECO:0000313" key="5">
    <source>
        <dbReference type="Proteomes" id="UP000281372"/>
    </source>
</evidence>
<dbReference type="Proteomes" id="UP000281372">
    <property type="component" value="Unassembled WGS sequence"/>
</dbReference>
<dbReference type="Pfam" id="PF13847">
    <property type="entry name" value="Methyltransf_31"/>
    <property type="match status" value="1"/>
</dbReference>
<sequence>RVFVFLLSENPACLIETDLLSDTYAHCVWRLACFRLRAHPPGAHRMANARHDFTTQLLMDAGICSGMRILDVGCGSGDVAFLLSDLVGSAGEIVGVDHDGAALANARSRAGQRTSPAFIQSDLLDLPASVGMFDAIVGRRVLMYQTDTVAVVKALAVHLRPGGVMVF</sequence>
<feature type="domain" description="Methyltransferase" evidence="1">
    <location>
        <begin position="65"/>
        <end position="166"/>
    </location>
</feature>
<dbReference type="EMBL" id="RBOW01000112">
    <property type="protein sequence ID" value="RMN40076.1"/>
    <property type="molecule type" value="Genomic_DNA"/>
</dbReference>
<reference evidence="3 5" key="2">
    <citation type="submission" date="2018-08" db="EMBL/GenBank/DDBJ databases">
        <title>Recombination of ecologically and evolutionarily significant loci maintains genetic cohesion in the Pseudomonas syringae species complex.</title>
        <authorList>
            <person name="Dillon M."/>
            <person name="Thakur S."/>
            <person name="Almeida R.N.D."/>
            <person name="Weir B.S."/>
            <person name="Guttman D.S."/>
        </authorList>
    </citation>
    <scope>NUCLEOTIDE SEQUENCE [LARGE SCALE GENOMIC DNA]</scope>
    <source>
        <strain evidence="3 5">ICMP 2821</strain>
    </source>
</reference>
<accession>A0A0P9KZY5</accession>
<dbReference type="AlphaFoldDB" id="A0A0P9KZY5"/>
<dbReference type="EMBL" id="LJPX01000675">
    <property type="protein sequence ID" value="KPW62548.1"/>
    <property type="molecule type" value="Genomic_DNA"/>
</dbReference>
<evidence type="ECO:0000259" key="1">
    <source>
        <dbReference type="Pfam" id="PF13847"/>
    </source>
</evidence>
<dbReference type="InterPro" id="IPR025714">
    <property type="entry name" value="Methyltranfer_dom"/>
</dbReference>
<dbReference type="PANTHER" id="PTHR43861">
    <property type="entry name" value="TRANS-ACONITATE 2-METHYLTRANSFERASE-RELATED"/>
    <property type="match status" value="1"/>
</dbReference>
<dbReference type="SUPFAM" id="SSF53335">
    <property type="entry name" value="S-adenosyl-L-methionine-dependent methyltransferases"/>
    <property type="match status" value="1"/>
</dbReference>
<proteinExistence type="predicted"/>
<protein>
    <recommendedName>
        <fullName evidence="1">Methyltransferase domain-containing protein</fullName>
    </recommendedName>
</protein>
<evidence type="ECO:0000313" key="3">
    <source>
        <dbReference type="EMBL" id="RMN40076.1"/>
    </source>
</evidence>
<dbReference type="InterPro" id="IPR029063">
    <property type="entry name" value="SAM-dependent_MTases_sf"/>
</dbReference>
<dbReference type="Gene3D" id="3.40.50.150">
    <property type="entry name" value="Vaccinia Virus protein VP39"/>
    <property type="match status" value="1"/>
</dbReference>
<evidence type="ECO:0000313" key="2">
    <source>
        <dbReference type="EMBL" id="KPW62548.1"/>
    </source>
</evidence>